<evidence type="ECO:0000313" key="2">
    <source>
        <dbReference type="EMBL" id="CDW71350.1"/>
    </source>
</evidence>
<protein>
    <submittedName>
        <fullName evidence="2">Uncharacterized protein</fullName>
    </submittedName>
</protein>
<reference evidence="2 3" key="1">
    <citation type="submission" date="2014-06" db="EMBL/GenBank/DDBJ databases">
        <authorList>
            <person name="Swart Estienne"/>
        </authorList>
    </citation>
    <scope>NUCLEOTIDE SEQUENCE [LARGE SCALE GENOMIC DNA]</scope>
    <source>
        <strain evidence="2 3">130c</strain>
    </source>
</reference>
<name>A0A077ZPQ2_STYLE</name>
<feature type="compositionally biased region" description="Polar residues" evidence="1">
    <location>
        <begin position="9"/>
        <end position="25"/>
    </location>
</feature>
<evidence type="ECO:0000256" key="1">
    <source>
        <dbReference type="SAM" id="MobiDB-lite"/>
    </source>
</evidence>
<gene>
    <name evidence="2" type="primary">Contig19228.g20384</name>
    <name evidence="2" type="ORF">STYLEM_293</name>
</gene>
<accession>A0A077ZPQ2</accession>
<organism evidence="2 3">
    <name type="scientific">Stylonychia lemnae</name>
    <name type="common">Ciliate</name>
    <dbReference type="NCBI Taxonomy" id="5949"/>
    <lineage>
        <taxon>Eukaryota</taxon>
        <taxon>Sar</taxon>
        <taxon>Alveolata</taxon>
        <taxon>Ciliophora</taxon>
        <taxon>Intramacronucleata</taxon>
        <taxon>Spirotrichea</taxon>
        <taxon>Stichotrichia</taxon>
        <taxon>Sporadotrichida</taxon>
        <taxon>Oxytrichidae</taxon>
        <taxon>Stylonychinae</taxon>
        <taxon>Stylonychia</taxon>
    </lineage>
</organism>
<proteinExistence type="predicted"/>
<feature type="region of interest" description="Disordered" evidence="1">
    <location>
        <begin position="1"/>
        <end position="31"/>
    </location>
</feature>
<sequence>MSKHRFHQTQEITNNRRVISQSPEPTSTNKLKLKTTLSKQSVIGGARITTQSQKSNKSQSLIKALQQEMTTRQNNYNSFNQKISMSEFNHKLQRTENYDQSSGKVPQNMMSRYMRDDQKFKTRAGKNSSSIDFNTNITDRVSQISGNYHTTRAGDMISYDNQRQMLQNIDEKTFKAMHVNPPISKPKKYMEDDGSSRLIETDKQKFMNTMTNTNLDKRFDVHDRFCLCCNDHQRHESIKYKYPKMIKSAYLNNFRKSVGDGQAQNKKEKDDFNINKISRNLFASTVEAKGQVGQPTSKAMYQKPGSQNYQVNTRFPLDPKDGRSKTSFVHLSDIQPFMDTTTNKATFPFWPANVAKQLPENQDQNGLQVNNAIKSNTKTYDTTHYKETFIDPKNKDIQLEAQYSPNYLRQMFKSYSSFQVQNTPKFDGTTTQMLQFKHPSRENYKKTPIHINQDSMQGMNVVHAPKEFYQPTTQMEYAEKKPQLVCNQRSNFRQRQLFYK</sequence>
<keyword evidence="3" id="KW-1185">Reference proteome</keyword>
<dbReference type="EMBL" id="CCKQ01000291">
    <property type="protein sequence ID" value="CDW71350.1"/>
    <property type="molecule type" value="Genomic_DNA"/>
</dbReference>
<dbReference type="AlphaFoldDB" id="A0A077ZPQ2"/>
<dbReference type="InParanoid" id="A0A077ZPQ2"/>
<evidence type="ECO:0000313" key="3">
    <source>
        <dbReference type="Proteomes" id="UP000039865"/>
    </source>
</evidence>
<dbReference type="Proteomes" id="UP000039865">
    <property type="component" value="Unassembled WGS sequence"/>
</dbReference>